<dbReference type="InterPro" id="IPR000182">
    <property type="entry name" value="GNAT_dom"/>
</dbReference>
<sequence>MIVHETERIALKVLDHSDEAAVEMIWSNAQVMKLSGGAIAKEKISKIIQWYKECHKTYGLSVYAVIEKSSGELIGTAGFNITDSVKKIEIIAHFRQTSWGKGYATEAIISCINMAKNHGKVKTIHASADTNNLASAKIMQKLDFKYQGKEWFEDTKQEELVFEYKFQ</sequence>
<comment type="caution">
    <text evidence="2">The sequence shown here is derived from an EMBL/GenBank/DDBJ whole genome shotgun (WGS) entry which is preliminary data.</text>
</comment>
<dbReference type="InterPro" id="IPR016181">
    <property type="entry name" value="Acyl_CoA_acyltransferase"/>
</dbReference>
<keyword evidence="3" id="KW-1185">Reference proteome</keyword>
<dbReference type="Proteomes" id="UP001238088">
    <property type="component" value="Unassembled WGS sequence"/>
</dbReference>
<dbReference type="InterPro" id="IPR051531">
    <property type="entry name" value="N-acetyltransferase"/>
</dbReference>
<gene>
    <name evidence="2" type="ORF">J2S17_000265</name>
</gene>
<dbReference type="PANTHER" id="PTHR43792">
    <property type="entry name" value="GNAT FAMILY, PUTATIVE (AFU_ORTHOLOGUE AFUA_3G00765)-RELATED-RELATED"/>
    <property type="match status" value="1"/>
</dbReference>
<reference evidence="2 3" key="1">
    <citation type="submission" date="2023-07" db="EMBL/GenBank/DDBJ databases">
        <title>Genomic Encyclopedia of Type Strains, Phase IV (KMG-IV): sequencing the most valuable type-strain genomes for metagenomic binning, comparative biology and taxonomic classification.</title>
        <authorList>
            <person name="Goeker M."/>
        </authorList>
    </citation>
    <scope>NUCLEOTIDE SEQUENCE [LARGE SCALE GENOMIC DNA]</scope>
    <source>
        <strain evidence="2 3">DSM 23494</strain>
    </source>
</reference>
<dbReference type="RefSeq" id="WP_307471114.1">
    <property type="nucleotide sequence ID" value="NZ_JAUSUB010000001.1"/>
</dbReference>
<evidence type="ECO:0000313" key="3">
    <source>
        <dbReference type="Proteomes" id="UP001238088"/>
    </source>
</evidence>
<evidence type="ECO:0000313" key="2">
    <source>
        <dbReference type="EMBL" id="MDQ0268396.1"/>
    </source>
</evidence>
<protein>
    <submittedName>
        <fullName evidence="2">RimJ/RimL family protein N-acetyltransferase</fullName>
    </submittedName>
</protein>
<proteinExistence type="predicted"/>
<name>A0ABU0AAW9_9BACI</name>
<dbReference type="PANTHER" id="PTHR43792:SF1">
    <property type="entry name" value="N-ACETYLTRANSFERASE DOMAIN-CONTAINING PROTEIN"/>
    <property type="match status" value="1"/>
</dbReference>
<dbReference type="Pfam" id="PF13302">
    <property type="entry name" value="Acetyltransf_3"/>
    <property type="match status" value="1"/>
</dbReference>
<evidence type="ECO:0000259" key="1">
    <source>
        <dbReference type="PROSITE" id="PS51186"/>
    </source>
</evidence>
<feature type="domain" description="N-acetyltransferase" evidence="1">
    <location>
        <begin position="9"/>
        <end position="167"/>
    </location>
</feature>
<accession>A0ABU0AAW9</accession>
<dbReference type="SUPFAM" id="SSF55729">
    <property type="entry name" value="Acyl-CoA N-acyltransferases (Nat)"/>
    <property type="match status" value="1"/>
</dbReference>
<dbReference type="PROSITE" id="PS51186">
    <property type="entry name" value="GNAT"/>
    <property type="match status" value="1"/>
</dbReference>
<organism evidence="2 3">
    <name type="scientific">Cytobacillus purgationiresistens</name>
    <dbReference type="NCBI Taxonomy" id="863449"/>
    <lineage>
        <taxon>Bacteria</taxon>
        <taxon>Bacillati</taxon>
        <taxon>Bacillota</taxon>
        <taxon>Bacilli</taxon>
        <taxon>Bacillales</taxon>
        <taxon>Bacillaceae</taxon>
        <taxon>Cytobacillus</taxon>
    </lineage>
</organism>
<dbReference type="Gene3D" id="3.40.630.30">
    <property type="match status" value="1"/>
</dbReference>
<dbReference type="EMBL" id="JAUSUB010000001">
    <property type="protein sequence ID" value="MDQ0268396.1"/>
    <property type="molecule type" value="Genomic_DNA"/>
</dbReference>